<dbReference type="STRING" id="33114.A0A2G2WHN6"/>
<evidence type="ECO:0000256" key="1">
    <source>
        <dbReference type="SAM" id="MobiDB-lite"/>
    </source>
</evidence>
<comment type="caution">
    <text evidence="2">The sequence shown here is derived from an EMBL/GenBank/DDBJ whole genome shotgun (WGS) entry which is preliminary data.</text>
</comment>
<gene>
    <name evidence="2" type="ORF">CQW23_13914</name>
</gene>
<accession>A0A2G2WHN6</accession>
<evidence type="ECO:0000313" key="3">
    <source>
        <dbReference type="Proteomes" id="UP000224567"/>
    </source>
</evidence>
<organism evidence="2 3">
    <name type="scientific">Capsicum baccatum</name>
    <name type="common">Peruvian pepper</name>
    <dbReference type="NCBI Taxonomy" id="33114"/>
    <lineage>
        <taxon>Eukaryota</taxon>
        <taxon>Viridiplantae</taxon>
        <taxon>Streptophyta</taxon>
        <taxon>Embryophyta</taxon>
        <taxon>Tracheophyta</taxon>
        <taxon>Spermatophyta</taxon>
        <taxon>Magnoliopsida</taxon>
        <taxon>eudicotyledons</taxon>
        <taxon>Gunneridae</taxon>
        <taxon>Pentapetalae</taxon>
        <taxon>asterids</taxon>
        <taxon>lamiids</taxon>
        <taxon>Solanales</taxon>
        <taxon>Solanaceae</taxon>
        <taxon>Solanoideae</taxon>
        <taxon>Capsiceae</taxon>
        <taxon>Capsicum</taxon>
    </lineage>
</organism>
<feature type="region of interest" description="Disordered" evidence="1">
    <location>
        <begin position="192"/>
        <end position="215"/>
    </location>
</feature>
<protein>
    <submittedName>
        <fullName evidence="2">Uncharacterized protein</fullName>
    </submittedName>
</protein>
<sequence length="292" mass="31472">MVLVYLSTTLYFAYDNKAFFEFHPTQFLVKDQATKRVLLFDLSKDGLYTLPLKLSSAFRPSLQSGDGAKATVTGDGAASILFSKPVDSPSSYFLSSGFNNLDPSQNSLSFFPQFACSNMLLVPQATDGFGSIGFGVNSGNESVGNSLILNRSKLLKPLDNFASIGEQPTLFQKRAALRKNLENNGGNLGVLGTEIGQSSSNKEVHEVSERKRKFSNGDDLDDLSVAVSTLNSDSDDLVENSATMVDESTKTSGNSSNTTSIVTTGVDQKGNVVTIIVLSTFKSMLEIDVFYI</sequence>
<dbReference type="OrthoDB" id="10424286at2759"/>
<reference evidence="2 3" key="1">
    <citation type="journal article" date="2017" name="Genome Biol.">
        <title>New reference genome sequences of hot pepper reveal the massive evolution of plant disease-resistance genes by retroduplication.</title>
        <authorList>
            <person name="Kim S."/>
            <person name="Park J."/>
            <person name="Yeom S.I."/>
            <person name="Kim Y.M."/>
            <person name="Seo E."/>
            <person name="Kim K.T."/>
            <person name="Kim M.S."/>
            <person name="Lee J.M."/>
            <person name="Cheong K."/>
            <person name="Shin H.S."/>
            <person name="Kim S.B."/>
            <person name="Han K."/>
            <person name="Lee J."/>
            <person name="Park M."/>
            <person name="Lee H.A."/>
            <person name="Lee H.Y."/>
            <person name="Lee Y."/>
            <person name="Oh S."/>
            <person name="Lee J.H."/>
            <person name="Choi E."/>
            <person name="Choi E."/>
            <person name="Lee S.E."/>
            <person name="Jeon J."/>
            <person name="Kim H."/>
            <person name="Choi G."/>
            <person name="Song H."/>
            <person name="Lee J."/>
            <person name="Lee S.C."/>
            <person name="Kwon J.K."/>
            <person name="Lee H.Y."/>
            <person name="Koo N."/>
            <person name="Hong Y."/>
            <person name="Kim R.W."/>
            <person name="Kang W.H."/>
            <person name="Huh J.H."/>
            <person name="Kang B.C."/>
            <person name="Yang T.J."/>
            <person name="Lee Y.H."/>
            <person name="Bennetzen J.L."/>
            <person name="Choi D."/>
        </authorList>
    </citation>
    <scope>NUCLEOTIDE SEQUENCE [LARGE SCALE GENOMIC DNA]</scope>
    <source>
        <strain evidence="3">cv. PBC81</strain>
    </source>
</reference>
<dbReference type="EMBL" id="MLFT02000006">
    <property type="protein sequence ID" value="PHT44756.1"/>
    <property type="molecule type" value="Genomic_DNA"/>
</dbReference>
<dbReference type="Proteomes" id="UP000224567">
    <property type="component" value="Unassembled WGS sequence"/>
</dbReference>
<reference evidence="3" key="2">
    <citation type="journal article" date="2017" name="J. Anim. Genet.">
        <title>Multiple reference genome sequences of hot pepper reveal the massive evolution of plant disease resistance genes by retroduplication.</title>
        <authorList>
            <person name="Kim S."/>
            <person name="Park J."/>
            <person name="Yeom S.-I."/>
            <person name="Kim Y.-M."/>
            <person name="Seo E."/>
            <person name="Kim K.-T."/>
            <person name="Kim M.-S."/>
            <person name="Lee J.M."/>
            <person name="Cheong K."/>
            <person name="Shin H.-S."/>
            <person name="Kim S.-B."/>
            <person name="Han K."/>
            <person name="Lee J."/>
            <person name="Park M."/>
            <person name="Lee H.-A."/>
            <person name="Lee H.-Y."/>
            <person name="Lee Y."/>
            <person name="Oh S."/>
            <person name="Lee J.H."/>
            <person name="Choi E."/>
            <person name="Choi E."/>
            <person name="Lee S.E."/>
            <person name="Jeon J."/>
            <person name="Kim H."/>
            <person name="Choi G."/>
            <person name="Song H."/>
            <person name="Lee J."/>
            <person name="Lee S.-C."/>
            <person name="Kwon J.-K."/>
            <person name="Lee H.-Y."/>
            <person name="Koo N."/>
            <person name="Hong Y."/>
            <person name="Kim R.W."/>
            <person name="Kang W.-H."/>
            <person name="Huh J.H."/>
            <person name="Kang B.-C."/>
            <person name="Yang T.-J."/>
            <person name="Lee Y.-H."/>
            <person name="Bennetzen J.L."/>
            <person name="Choi D."/>
        </authorList>
    </citation>
    <scope>NUCLEOTIDE SEQUENCE [LARGE SCALE GENOMIC DNA]</scope>
    <source>
        <strain evidence="3">cv. PBC81</strain>
    </source>
</reference>
<proteinExistence type="predicted"/>
<name>A0A2G2WHN6_CAPBA</name>
<dbReference type="AlphaFoldDB" id="A0A2G2WHN6"/>
<evidence type="ECO:0000313" key="2">
    <source>
        <dbReference type="EMBL" id="PHT44756.1"/>
    </source>
</evidence>
<keyword evidence="3" id="KW-1185">Reference proteome</keyword>